<comment type="caution">
    <text evidence="2">The sequence shown here is derived from an EMBL/GenBank/DDBJ whole genome shotgun (WGS) entry which is preliminary data.</text>
</comment>
<dbReference type="InParanoid" id="A0A507B368"/>
<protein>
    <submittedName>
        <fullName evidence="2">Uncharacterized protein</fullName>
    </submittedName>
</protein>
<feature type="region of interest" description="Disordered" evidence="1">
    <location>
        <begin position="102"/>
        <end position="126"/>
    </location>
</feature>
<dbReference type="OrthoDB" id="4222821at2759"/>
<keyword evidence="3" id="KW-1185">Reference proteome</keyword>
<reference evidence="2 3" key="1">
    <citation type="submission" date="2019-06" db="EMBL/GenBank/DDBJ databases">
        <title>Draft genome sequence of the filamentous fungus Phialemoniopsis curvata isolated from diesel fuel.</title>
        <authorList>
            <person name="Varaljay V.A."/>
            <person name="Lyon W.J."/>
            <person name="Crouch A.L."/>
            <person name="Drake C.E."/>
            <person name="Hollomon J.M."/>
            <person name="Nadeau L.J."/>
            <person name="Nunn H.S."/>
            <person name="Stevenson B.S."/>
            <person name="Bojanowski C.L."/>
            <person name="Crookes-Goodson W.J."/>
        </authorList>
    </citation>
    <scope>NUCLEOTIDE SEQUENCE [LARGE SCALE GENOMIC DNA]</scope>
    <source>
        <strain evidence="2 3">D216</strain>
    </source>
</reference>
<dbReference type="STRING" id="1093900.A0A507B368"/>
<dbReference type="AlphaFoldDB" id="A0A507B368"/>
<dbReference type="RefSeq" id="XP_030999266.1">
    <property type="nucleotide sequence ID" value="XM_031134956.1"/>
</dbReference>
<sequence length="381" mass="39855">MSDVRGPSPVDEAAGIATTHGSTTAEAEVFCFGDSWDQVSAQYALGLNRASGTGSTGEGLLGFTFQGDGAMNDVQLFDSTTGVLRQDSSCEPARLGNYEVIPSASDASGENNSSSGSSTKFEPDLGMSERGKNLEMLLSLASDLHSKLEALVQRPLQQGEDPETLDGYHIGSVLHLSQAFANIAIACRRSRYSGSSSDPGSAMSELVSSDCAATTSESGPCNDPSMGLILLSCYITLTQVCTTVLGHFQAHLRSRPGTRNGAPPTSTTLGPQGCLGELLGTDAPHSRIHMAVCMLLQSLGQVEEALGLPLQIHVAGGGFQPWEGSTTERTAVPAALAKQDICAALGRWGALSSVASIQESFNVLEQTVADIKELLRERMGL</sequence>
<name>A0A507B368_9PEZI</name>
<dbReference type="GeneID" id="41979595"/>
<evidence type="ECO:0000256" key="1">
    <source>
        <dbReference type="SAM" id="MobiDB-lite"/>
    </source>
</evidence>
<proteinExistence type="predicted"/>
<feature type="compositionally biased region" description="Low complexity" evidence="1">
    <location>
        <begin position="103"/>
        <end position="118"/>
    </location>
</feature>
<dbReference type="Proteomes" id="UP000319257">
    <property type="component" value="Unassembled WGS sequence"/>
</dbReference>
<gene>
    <name evidence="2" type="ORF">E0L32_012148</name>
</gene>
<organism evidence="2 3">
    <name type="scientific">Thyridium curvatum</name>
    <dbReference type="NCBI Taxonomy" id="1093900"/>
    <lineage>
        <taxon>Eukaryota</taxon>
        <taxon>Fungi</taxon>
        <taxon>Dikarya</taxon>
        <taxon>Ascomycota</taxon>
        <taxon>Pezizomycotina</taxon>
        <taxon>Sordariomycetes</taxon>
        <taxon>Sordariomycetidae</taxon>
        <taxon>Thyridiales</taxon>
        <taxon>Thyridiaceae</taxon>
        <taxon>Thyridium</taxon>
    </lineage>
</organism>
<evidence type="ECO:0000313" key="2">
    <source>
        <dbReference type="EMBL" id="TPX17555.1"/>
    </source>
</evidence>
<accession>A0A507B368</accession>
<evidence type="ECO:0000313" key="3">
    <source>
        <dbReference type="Proteomes" id="UP000319257"/>
    </source>
</evidence>
<dbReference type="EMBL" id="SKBQ01000139">
    <property type="protein sequence ID" value="TPX17555.1"/>
    <property type="molecule type" value="Genomic_DNA"/>
</dbReference>